<dbReference type="Gene3D" id="3.40.190.80">
    <property type="match status" value="1"/>
</dbReference>
<dbReference type="AlphaFoldDB" id="A0A853GQ48"/>
<keyword evidence="3" id="KW-0378">Hydrolase</keyword>
<dbReference type="SUPFAM" id="SSF56655">
    <property type="entry name" value="Carbohydrate phosphatase"/>
    <property type="match status" value="1"/>
</dbReference>
<dbReference type="GO" id="GO:0046872">
    <property type="term" value="F:metal ion binding"/>
    <property type="evidence" value="ECO:0007669"/>
    <property type="project" value="UniProtKB-KW"/>
</dbReference>
<dbReference type="PANTHER" id="PTHR20854">
    <property type="entry name" value="INOSITOL MONOPHOSPHATASE"/>
    <property type="match status" value="1"/>
</dbReference>
<feature type="binding site" evidence="5">
    <location>
        <position position="74"/>
    </location>
    <ligand>
        <name>Mg(2+)</name>
        <dbReference type="ChEBI" id="CHEBI:18420"/>
        <label>1</label>
        <note>catalytic</note>
    </ligand>
</feature>
<evidence type="ECO:0000256" key="5">
    <source>
        <dbReference type="PIRSR" id="PIRSR600760-2"/>
    </source>
</evidence>
<dbReference type="PRINTS" id="PR00377">
    <property type="entry name" value="IMPHPHTASES"/>
</dbReference>
<keyword evidence="4 5" id="KW-0460">Magnesium</keyword>
<feature type="binding site" evidence="5">
    <location>
        <position position="72"/>
    </location>
    <ligand>
        <name>Mg(2+)</name>
        <dbReference type="ChEBI" id="CHEBI:18420"/>
        <label>1</label>
        <note>catalytic</note>
    </ligand>
</feature>
<dbReference type="InterPro" id="IPR020583">
    <property type="entry name" value="Inositol_monoP_metal-BS"/>
</dbReference>
<dbReference type="Proteomes" id="UP000554144">
    <property type="component" value="Unassembled WGS sequence"/>
</dbReference>
<dbReference type="Pfam" id="PF00459">
    <property type="entry name" value="Inositol_P"/>
    <property type="match status" value="1"/>
</dbReference>
<keyword evidence="2 5" id="KW-0479">Metal-binding</keyword>
<dbReference type="OrthoDB" id="9785695at2"/>
<feature type="binding site" evidence="5">
    <location>
        <position position="49"/>
    </location>
    <ligand>
        <name>Mg(2+)</name>
        <dbReference type="ChEBI" id="CHEBI:18420"/>
        <label>1</label>
        <note>catalytic</note>
    </ligand>
</feature>
<evidence type="ECO:0000256" key="4">
    <source>
        <dbReference type="ARBA" id="ARBA00022842"/>
    </source>
</evidence>
<comment type="similarity">
    <text evidence="1">Belongs to the inositol monophosphatase superfamily.</text>
</comment>
<dbReference type="GO" id="GO:0006020">
    <property type="term" value="P:inositol metabolic process"/>
    <property type="evidence" value="ECO:0007669"/>
    <property type="project" value="TreeGrafter"/>
</dbReference>
<evidence type="ECO:0000313" key="6">
    <source>
        <dbReference type="EMBL" id="NYT85168.1"/>
    </source>
</evidence>
<dbReference type="EMBL" id="JACCEV010000001">
    <property type="protein sequence ID" value="NYT85168.1"/>
    <property type="molecule type" value="Genomic_DNA"/>
</dbReference>
<dbReference type="PROSITE" id="PS00629">
    <property type="entry name" value="IMP_1"/>
    <property type="match status" value="1"/>
</dbReference>
<feature type="binding site" evidence="5">
    <location>
        <position position="201"/>
    </location>
    <ligand>
        <name>Mg(2+)</name>
        <dbReference type="ChEBI" id="CHEBI:18420"/>
        <label>1</label>
        <note>catalytic</note>
    </ligand>
</feature>
<evidence type="ECO:0000256" key="3">
    <source>
        <dbReference type="ARBA" id="ARBA00022801"/>
    </source>
</evidence>
<dbReference type="PANTHER" id="PTHR20854:SF4">
    <property type="entry name" value="INOSITOL-1-MONOPHOSPHATASE-RELATED"/>
    <property type="match status" value="1"/>
</dbReference>
<evidence type="ECO:0000256" key="1">
    <source>
        <dbReference type="ARBA" id="ARBA00009759"/>
    </source>
</evidence>
<dbReference type="Gene3D" id="3.30.540.10">
    <property type="entry name" value="Fructose-1,6-Bisphosphatase, subunit A, domain 1"/>
    <property type="match status" value="1"/>
</dbReference>
<gene>
    <name evidence="6" type="ORF">H0A62_06090</name>
</gene>
<sequence>MPRFTGAVLNNTREKSSAFDVVTDADEVAEHEIASRLRKLFPTAAIIGEEAAERDPSILEHIATADLAFIIDPIDGTKNFASGVPLFGVMVAATVRGEIVMGAIHDPVCRDTSFAVRGSGAWRQDENQQTKDLKVADPVPVSQMQGVAGSSFLPEPMRSIVAQNLPKMSMNFWMRSAAQEYRMAAAGHCHVLVYNKLMPWDHAAGWLLHREAGGYSAHFDGTPYKPSNFAGGLICAPDHLSWELIREALFEPSV</sequence>
<dbReference type="GO" id="GO:0008934">
    <property type="term" value="F:inositol monophosphate 1-phosphatase activity"/>
    <property type="evidence" value="ECO:0007669"/>
    <property type="project" value="TreeGrafter"/>
</dbReference>
<dbReference type="InterPro" id="IPR000760">
    <property type="entry name" value="Inositol_monophosphatase-like"/>
</dbReference>
<keyword evidence="7" id="KW-1185">Reference proteome</keyword>
<accession>A0A853GQ48</accession>
<dbReference type="GO" id="GO:0007165">
    <property type="term" value="P:signal transduction"/>
    <property type="evidence" value="ECO:0007669"/>
    <property type="project" value="TreeGrafter"/>
</dbReference>
<evidence type="ECO:0000256" key="2">
    <source>
        <dbReference type="ARBA" id="ARBA00022723"/>
    </source>
</evidence>
<organism evidence="6 7">
    <name type="scientific">Pollutimonas harenae</name>
    <dbReference type="NCBI Taxonomy" id="657015"/>
    <lineage>
        <taxon>Bacteria</taxon>
        <taxon>Pseudomonadati</taxon>
        <taxon>Pseudomonadota</taxon>
        <taxon>Betaproteobacteria</taxon>
        <taxon>Burkholderiales</taxon>
        <taxon>Alcaligenaceae</taxon>
        <taxon>Pollutimonas</taxon>
    </lineage>
</organism>
<evidence type="ECO:0000313" key="7">
    <source>
        <dbReference type="Proteomes" id="UP000554144"/>
    </source>
</evidence>
<reference evidence="6 7" key="1">
    <citation type="submission" date="2020-07" db="EMBL/GenBank/DDBJ databases">
        <title>Taxonomic revisions and descriptions of new bacterial species based on genomic comparisons in the high-G+C-content subgroup of the family Alcaligenaceae.</title>
        <authorList>
            <person name="Szabo A."/>
            <person name="Felfoldi T."/>
        </authorList>
    </citation>
    <scope>NUCLEOTIDE SEQUENCE [LARGE SCALE GENOMIC DNA]</scope>
    <source>
        <strain evidence="6 7">DSM 25667</strain>
    </source>
</reference>
<protein>
    <submittedName>
        <fullName evidence="6">Inositol monophosphatase</fullName>
    </submittedName>
</protein>
<proteinExistence type="inferred from homology"/>
<name>A0A853GQ48_9BURK</name>
<comment type="cofactor">
    <cofactor evidence="5">
        <name>Mg(2+)</name>
        <dbReference type="ChEBI" id="CHEBI:18420"/>
    </cofactor>
</comment>
<feature type="binding site" evidence="5">
    <location>
        <position position="75"/>
    </location>
    <ligand>
        <name>Mg(2+)</name>
        <dbReference type="ChEBI" id="CHEBI:18420"/>
        <label>1</label>
        <note>catalytic</note>
    </ligand>
</feature>
<comment type="caution">
    <text evidence="6">The sequence shown here is derived from an EMBL/GenBank/DDBJ whole genome shotgun (WGS) entry which is preliminary data.</text>
</comment>